<feature type="domain" description="GCVT N-terminal" evidence="2">
    <location>
        <begin position="10"/>
        <end position="145"/>
    </location>
</feature>
<dbReference type="SUPFAM" id="SSF103025">
    <property type="entry name" value="Folate-binding domain"/>
    <property type="match status" value="1"/>
</dbReference>
<comment type="caution">
    <text evidence="3">The sequence shown here is derived from an EMBL/GenBank/DDBJ whole genome shotgun (WGS) entry which is preliminary data.</text>
</comment>
<name>A0A7W7D1Q5_9ACTN</name>
<reference evidence="3 4" key="1">
    <citation type="submission" date="2020-08" db="EMBL/GenBank/DDBJ databases">
        <title>Sequencing the genomes of 1000 actinobacteria strains.</title>
        <authorList>
            <person name="Klenk H.-P."/>
        </authorList>
    </citation>
    <scope>NUCLEOTIDE SEQUENCE [LARGE SCALE GENOMIC DNA]</scope>
    <source>
        <strain evidence="3 4">DSM 45784</strain>
    </source>
</reference>
<dbReference type="Gene3D" id="3.30.1360.120">
    <property type="entry name" value="Probable tRNA modification gtpase trme, domain 1"/>
    <property type="match status" value="1"/>
</dbReference>
<keyword evidence="4" id="KW-1185">Reference proteome</keyword>
<dbReference type="GO" id="GO:0016226">
    <property type="term" value="P:iron-sulfur cluster assembly"/>
    <property type="evidence" value="ECO:0007669"/>
    <property type="project" value="TreeGrafter"/>
</dbReference>
<accession>A0A7W7D1Q5</accession>
<sequence>MRSPLLDRSGAVAGEVPDESVAAHYGEPYAEQRALAAGRALVDRSDREVVRITGPDRLKWLNDLSSQKLDTLAPGVPAQTLFLDAQGRVEHHLTLVDDGTSVWGHVEPGASAALIAWLEKMRFMLRVEVADETSAYAVVTVAPPRPATASSYSSPSLDGSGEESAPVAVPEGAIAIEGDLLVPRERLAGLPEELGLGLAGLWAYEALRVEAHLPRAGFETDHKTIPHELGWIGAAVHLSKGCYRGQETVARVHNLGHPPRRLVFLHLDGSVDTLPPHGAPVTLGVGSPVEAEPEAATEGSAEPGQIGFVGTAVRHYELGPIALALVKRTVPVDIALLAGGVAATQEVIVPPDAGRNVKIDPALRRRIR</sequence>
<dbReference type="AlphaFoldDB" id="A0A7W7D1Q5"/>
<dbReference type="InterPro" id="IPR017703">
    <property type="entry name" value="YgfZ/GCV_T_CS"/>
</dbReference>
<evidence type="ECO:0000313" key="4">
    <source>
        <dbReference type="Proteomes" id="UP000542210"/>
    </source>
</evidence>
<dbReference type="PANTHER" id="PTHR22602">
    <property type="entry name" value="TRANSFERASE CAF17, MITOCHONDRIAL-RELATED"/>
    <property type="match status" value="1"/>
</dbReference>
<dbReference type="InterPro" id="IPR027266">
    <property type="entry name" value="TrmE/GcvT-like"/>
</dbReference>
<dbReference type="RefSeq" id="WP_184875573.1">
    <property type="nucleotide sequence ID" value="NZ_BOOV01000014.1"/>
</dbReference>
<evidence type="ECO:0000313" key="3">
    <source>
        <dbReference type="EMBL" id="MBB4698607.1"/>
    </source>
</evidence>
<keyword evidence="1" id="KW-0809">Transit peptide</keyword>
<organism evidence="3 4">
    <name type="scientific">Sphaerisporangium siamense</name>
    <dbReference type="NCBI Taxonomy" id="795645"/>
    <lineage>
        <taxon>Bacteria</taxon>
        <taxon>Bacillati</taxon>
        <taxon>Actinomycetota</taxon>
        <taxon>Actinomycetes</taxon>
        <taxon>Streptosporangiales</taxon>
        <taxon>Streptosporangiaceae</taxon>
        <taxon>Sphaerisporangium</taxon>
    </lineage>
</organism>
<evidence type="ECO:0000259" key="2">
    <source>
        <dbReference type="Pfam" id="PF01571"/>
    </source>
</evidence>
<dbReference type="NCBIfam" id="TIGR03317">
    <property type="entry name" value="ygfZ_signature"/>
    <property type="match status" value="1"/>
</dbReference>
<dbReference type="PANTHER" id="PTHR22602:SF0">
    <property type="entry name" value="TRANSFERASE CAF17, MITOCHONDRIAL-RELATED"/>
    <property type="match status" value="1"/>
</dbReference>
<proteinExistence type="predicted"/>
<protein>
    <submittedName>
        <fullName evidence="3">Folate-binding protein YgfZ</fullName>
    </submittedName>
</protein>
<dbReference type="Pfam" id="PF01571">
    <property type="entry name" value="GCV_T"/>
    <property type="match status" value="1"/>
</dbReference>
<dbReference type="InterPro" id="IPR045179">
    <property type="entry name" value="YgfZ/GcvT"/>
</dbReference>
<dbReference type="InterPro" id="IPR006222">
    <property type="entry name" value="GCVT_N"/>
</dbReference>
<dbReference type="EMBL" id="JACHND010000001">
    <property type="protein sequence ID" value="MBB4698607.1"/>
    <property type="molecule type" value="Genomic_DNA"/>
</dbReference>
<evidence type="ECO:0000256" key="1">
    <source>
        <dbReference type="ARBA" id="ARBA00022946"/>
    </source>
</evidence>
<gene>
    <name evidence="3" type="ORF">BJ982_000151</name>
</gene>
<dbReference type="Proteomes" id="UP000542210">
    <property type="component" value="Unassembled WGS sequence"/>
</dbReference>